<accession>A0A382Z9M7</accession>
<reference evidence="1" key="1">
    <citation type="submission" date="2018-05" db="EMBL/GenBank/DDBJ databases">
        <authorList>
            <person name="Lanie J.A."/>
            <person name="Ng W.-L."/>
            <person name="Kazmierczak K.M."/>
            <person name="Andrzejewski T.M."/>
            <person name="Davidsen T.M."/>
            <person name="Wayne K.J."/>
            <person name="Tettelin H."/>
            <person name="Glass J.I."/>
            <person name="Rusch D."/>
            <person name="Podicherti R."/>
            <person name="Tsui H.-C.T."/>
            <person name="Winkler M.E."/>
        </authorList>
    </citation>
    <scope>NUCLEOTIDE SEQUENCE</scope>
</reference>
<dbReference type="EMBL" id="UINC01181875">
    <property type="protein sequence ID" value="SVD91795.1"/>
    <property type="molecule type" value="Genomic_DNA"/>
</dbReference>
<protein>
    <submittedName>
        <fullName evidence="1">Uncharacterized protein</fullName>
    </submittedName>
</protein>
<proteinExistence type="predicted"/>
<feature type="non-terminal residue" evidence="1">
    <location>
        <position position="73"/>
    </location>
</feature>
<name>A0A382Z9M7_9ZZZZ</name>
<dbReference type="AlphaFoldDB" id="A0A382Z9M7"/>
<gene>
    <name evidence="1" type="ORF">METZ01_LOCUS444649</name>
</gene>
<evidence type="ECO:0000313" key="1">
    <source>
        <dbReference type="EMBL" id="SVD91795.1"/>
    </source>
</evidence>
<organism evidence="1">
    <name type="scientific">marine metagenome</name>
    <dbReference type="NCBI Taxonomy" id="408172"/>
    <lineage>
        <taxon>unclassified sequences</taxon>
        <taxon>metagenomes</taxon>
        <taxon>ecological metagenomes</taxon>
    </lineage>
</organism>
<sequence>MIKTFGYSLAFRSSFSQVLLMTMIVVTPLGAQTDDLVRVRALLGEGATAQIEVAIQLGVADGLPRSLLVDKAI</sequence>